<protein>
    <submittedName>
        <fullName evidence="1">Uncharacterized protein</fullName>
    </submittedName>
</protein>
<evidence type="ECO:0000313" key="1">
    <source>
        <dbReference type="EMBL" id="AEB11485.1"/>
    </source>
</evidence>
<name>F2NL82_MARHT</name>
<accession>F2NL82</accession>
<dbReference type="eggNOG" id="ENOG50344CV">
    <property type="taxonomic scope" value="Bacteria"/>
</dbReference>
<dbReference type="AlphaFoldDB" id="F2NL82"/>
<dbReference type="EMBL" id="CP002630">
    <property type="protein sequence ID" value="AEB11485.1"/>
    <property type="molecule type" value="Genomic_DNA"/>
</dbReference>
<dbReference type="KEGG" id="mhd:Marky_0735"/>
<organism evidence="1 2">
    <name type="scientific">Marinithermus hydrothermalis (strain DSM 14884 / JCM 11576 / T1)</name>
    <dbReference type="NCBI Taxonomy" id="869210"/>
    <lineage>
        <taxon>Bacteria</taxon>
        <taxon>Thermotogati</taxon>
        <taxon>Deinococcota</taxon>
        <taxon>Deinococci</taxon>
        <taxon>Thermales</taxon>
        <taxon>Thermaceae</taxon>
        <taxon>Marinithermus</taxon>
    </lineage>
</organism>
<dbReference type="Proteomes" id="UP000007030">
    <property type="component" value="Chromosome"/>
</dbReference>
<dbReference type="RefSeq" id="WP_013703537.1">
    <property type="nucleotide sequence ID" value="NC_015387.1"/>
</dbReference>
<dbReference type="STRING" id="869210.Marky_0735"/>
<sequence length="167" mass="18116">MKLEVRVVPLPIPEPVGAHELAWSYLLDRVFADAYHAGVAGLRMTLPSEALVAEAELRAELSGEGGEGWGVALLGGGDEPLVGARRVYALAFRGVAAPPAGTGRGWVEEAALYVYTWRARAWGGAMHLASLLGWPSIGDWAWHRVRRAFAATRPTLAYYRLSIRRPA</sequence>
<dbReference type="HOGENOM" id="CLU_1600756_0_0_0"/>
<dbReference type="OrthoDB" id="34277at2"/>
<gene>
    <name evidence="1" type="ordered locus">Marky_0735</name>
</gene>
<reference evidence="1 2" key="1">
    <citation type="journal article" date="2012" name="Stand. Genomic Sci.">
        <title>Complete genome sequence of the aerobic, heterotroph Marinithermus hydrothermalis type strain (T1(T)) from a deep-sea hydrothermal vent chimney.</title>
        <authorList>
            <person name="Copeland A."/>
            <person name="Gu W."/>
            <person name="Yasawong M."/>
            <person name="Lapidus A."/>
            <person name="Lucas S."/>
            <person name="Deshpande S."/>
            <person name="Pagani I."/>
            <person name="Tapia R."/>
            <person name="Cheng J.F."/>
            <person name="Goodwin L.A."/>
            <person name="Pitluck S."/>
            <person name="Liolios K."/>
            <person name="Ivanova N."/>
            <person name="Mavromatis K."/>
            <person name="Mikhailova N."/>
            <person name="Pati A."/>
            <person name="Chen A."/>
            <person name="Palaniappan K."/>
            <person name="Land M."/>
            <person name="Pan C."/>
            <person name="Brambilla E.M."/>
            <person name="Rohde M."/>
            <person name="Tindall B.J."/>
            <person name="Sikorski J."/>
            <person name="Goker M."/>
            <person name="Detter J.C."/>
            <person name="Bristow J."/>
            <person name="Eisen J.A."/>
            <person name="Markowitz V."/>
            <person name="Hugenholtz P."/>
            <person name="Kyrpides N.C."/>
            <person name="Klenk H.P."/>
            <person name="Woyke T."/>
        </authorList>
    </citation>
    <scope>NUCLEOTIDE SEQUENCE [LARGE SCALE GENOMIC DNA]</scope>
    <source>
        <strain evidence="2">DSM 14884 / JCM 11576 / T1</strain>
    </source>
</reference>
<keyword evidence="2" id="KW-1185">Reference proteome</keyword>
<proteinExistence type="predicted"/>
<evidence type="ECO:0000313" key="2">
    <source>
        <dbReference type="Proteomes" id="UP000007030"/>
    </source>
</evidence>